<proteinExistence type="predicted"/>
<comment type="caution">
    <text evidence="1">The sequence shown here is derived from an EMBL/GenBank/DDBJ whole genome shotgun (WGS) entry which is preliminary data.</text>
</comment>
<gene>
    <name evidence="1" type="ORF">IW249_000214</name>
</gene>
<reference evidence="1 2" key="1">
    <citation type="submission" date="2020-11" db="EMBL/GenBank/DDBJ databases">
        <title>Sequencing the genomes of 1000 actinobacteria strains.</title>
        <authorList>
            <person name="Klenk H.-P."/>
        </authorList>
    </citation>
    <scope>NUCLEOTIDE SEQUENCE [LARGE SCALE GENOMIC DNA]</scope>
    <source>
        <strain evidence="1 2">DSM 101695</strain>
    </source>
</reference>
<name>A0ABS0JTW3_9ACTN</name>
<dbReference type="RefSeq" id="WP_307788484.1">
    <property type="nucleotide sequence ID" value="NZ_JADOTY010000001.1"/>
</dbReference>
<sequence length="101" mass="11520">MNDGMPADSWWQMHTDAVFGADAGFLSPDSKTKLMRDVYVRWIEYSRMIQAAQNGNLKAREKVSAYLAKARKRAEVEGREFSLPADVELWGDQSRLPQVMP</sequence>
<evidence type="ECO:0000313" key="2">
    <source>
        <dbReference type="Proteomes" id="UP000631791"/>
    </source>
</evidence>
<organism evidence="1 2">
    <name type="scientific">Micromonospora vinacea</name>
    <dbReference type="NCBI Taxonomy" id="709878"/>
    <lineage>
        <taxon>Bacteria</taxon>
        <taxon>Bacillati</taxon>
        <taxon>Actinomycetota</taxon>
        <taxon>Actinomycetes</taxon>
        <taxon>Micromonosporales</taxon>
        <taxon>Micromonosporaceae</taxon>
        <taxon>Micromonospora</taxon>
    </lineage>
</organism>
<protein>
    <submittedName>
        <fullName evidence="1">Uncharacterized protein</fullName>
    </submittedName>
</protein>
<evidence type="ECO:0000313" key="1">
    <source>
        <dbReference type="EMBL" id="MBG6099800.1"/>
    </source>
</evidence>
<dbReference type="EMBL" id="JADOTY010000001">
    <property type="protein sequence ID" value="MBG6099800.1"/>
    <property type="molecule type" value="Genomic_DNA"/>
</dbReference>
<dbReference type="Proteomes" id="UP000631791">
    <property type="component" value="Unassembled WGS sequence"/>
</dbReference>
<accession>A0ABS0JTW3</accession>
<keyword evidence="2" id="KW-1185">Reference proteome</keyword>